<keyword evidence="8" id="KW-1185">Reference proteome</keyword>
<dbReference type="AlphaFoldDB" id="A0A9W4DMN5"/>
<proteinExistence type="predicted"/>
<dbReference type="GO" id="GO:0019290">
    <property type="term" value="P:siderophore biosynthetic process"/>
    <property type="evidence" value="ECO:0007669"/>
    <property type="project" value="InterPro"/>
</dbReference>
<dbReference type="Proteomes" id="UP001152519">
    <property type="component" value="Unassembled WGS sequence"/>
</dbReference>
<comment type="function">
    <text evidence="1">Acyltransferase required for the direct transfer of medium- to long-chain fatty acyl moieties from a carrier protein (MbtL) on to the epsilon-amino group of lysine residue in the mycobactin core.</text>
</comment>
<dbReference type="PROSITE" id="PS51186">
    <property type="entry name" value="GNAT"/>
    <property type="match status" value="1"/>
</dbReference>
<feature type="domain" description="N-acetyltransferase" evidence="6">
    <location>
        <begin position="77"/>
        <end position="231"/>
    </location>
</feature>
<dbReference type="SMART" id="SM01006">
    <property type="entry name" value="AlcB"/>
    <property type="match status" value="1"/>
</dbReference>
<dbReference type="GO" id="GO:0046677">
    <property type="term" value="P:response to antibiotic"/>
    <property type="evidence" value="ECO:0007669"/>
    <property type="project" value="UniProtKB-KW"/>
</dbReference>
<dbReference type="InterPro" id="IPR000182">
    <property type="entry name" value="GNAT_dom"/>
</dbReference>
<organism evidence="7 8">
    <name type="scientific">Actinacidiphila cocklensis</name>
    <dbReference type="NCBI Taxonomy" id="887465"/>
    <lineage>
        <taxon>Bacteria</taxon>
        <taxon>Bacillati</taxon>
        <taxon>Actinomycetota</taxon>
        <taxon>Actinomycetes</taxon>
        <taxon>Kitasatosporales</taxon>
        <taxon>Streptomycetaceae</taxon>
        <taxon>Actinacidiphila</taxon>
    </lineage>
</organism>
<dbReference type="SUPFAM" id="SSF55729">
    <property type="entry name" value="Acyl-CoA N-acyltransferases (Nat)"/>
    <property type="match status" value="1"/>
</dbReference>
<evidence type="ECO:0000256" key="4">
    <source>
        <dbReference type="ARBA" id="ARBA00023251"/>
    </source>
</evidence>
<dbReference type="PANTHER" id="PTHR31438">
    <property type="entry name" value="LYSINE N-ACYLTRANSFERASE C17G9.06C-RELATED"/>
    <property type="match status" value="1"/>
</dbReference>
<evidence type="ECO:0000256" key="2">
    <source>
        <dbReference type="ARBA" id="ARBA00005102"/>
    </source>
</evidence>
<dbReference type="InterPro" id="IPR016181">
    <property type="entry name" value="Acyl_CoA_acyltransferase"/>
</dbReference>
<sequence length="236" mass="24991">MPSADSGTEDTLDLTLPPEFLALFAAPGNVPRPATSGARPGRAVADPGLIGDIARWAAADTPAGQFRLVPVDGERDLALVSIWMNDPVTAEFWELAGGPEVTGRHLDAQLGGDGRSVPCLGLLDGTPMSYWELYRADIDPLARYYPARPQDTGIHLLIGGSSDRGRGLGSTLIKAVADLVLDHRPGCGRVVAEPDLRNTPSVAAFLAAGFRLSAEADVPGKRAALMIRDRSLRHLL</sequence>
<protein>
    <recommendedName>
        <fullName evidence="3">Lysine N-acyltransferase MbtK</fullName>
    </recommendedName>
    <alternativeName>
        <fullName evidence="5">Mycobactin synthase protein K</fullName>
    </alternativeName>
</protein>
<dbReference type="InterPro" id="IPR019432">
    <property type="entry name" value="Acyltransferase_MbtK/IucB-like"/>
</dbReference>
<evidence type="ECO:0000313" key="7">
    <source>
        <dbReference type="EMBL" id="CAG6392932.1"/>
    </source>
</evidence>
<comment type="caution">
    <text evidence="7">The sequence shown here is derived from an EMBL/GenBank/DDBJ whole genome shotgun (WGS) entry which is preliminary data.</text>
</comment>
<evidence type="ECO:0000256" key="1">
    <source>
        <dbReference type="ARBA" id="ARBA00003818"/>
    </source>
</evidence>
<reference evidence="7" key="1">
    <citation type="submission" date="2021-05" db="EMBL/GenBank/DDBJ databases">
        <authorList>
            <person name="Arsene-Ploetze F."/>
        </authorList>
    </citation>
    <scope>NUCLEOTIDE SEQUENCE</scope>
    <source>
        <strain evidence="7">DSM 42138</strain>
    </source>
</reference>
<comment type="pathway">
    <text evidence="2">Siderophore biosynthesis; mycobactin biosynthesis.</text>
</comment>
<dbReference type="Pfam" id="PF13523">
    <property type="entry name" value="Acetyltransf_8"/>
    <property type="match status" value="1"/>
</dbReference>
<accession>A0A9W4DMN5</accession>
<gene>
    <name evidence="7" type="ORF">SCOCK_190100</name>
</gene>
<name>A0A9W4DMN5_9ACTN</name>
<dbReference type="PANTHER" id="PTHR31438:SF1">
    <property type="entry name" value="LYSINE N-ACYLTRANSFERASE C17G9.06C-RELATED"/>
    <property type="match status" value="1"/>
</dbReference>
<keyword evidence="4" id="KW-0046">Antibiotic resistance</keyword>
<evidence type="ECO:0000256" key="3">
    <source>
        <dbReference type="ARBA" id="ARBA00020586"/>
    </source>
</evidence>
<evidence type="ECO:0000259" key="6">
    <source>
        <dbReference type="PROSITE" id="PS51186"/>
    </source>
</evidence>
<evidence type="ECO:0000313" key="8">
    <source>
        <dbReference type="Proteomes" id="UP001152519"/>
    </source>
</evidence>
<dbReference type="RefSeq" id="WP_251488069.1">
    <property type="nucleotide sequence ID" value="NZ_CAJSLV010000047.1"/>
</dbReference>
<evidence type="ECO:0000256" key="5">
    <source>
        <dbReference type="ARBA" id="ARBA00031122"/>
    </source>
</evidence>
<dbReference type="EMBL" id="CAJSLV010000047">
    <property type="protein sequence ID" value="CAG6392932.1"/>
    <property type="molecule type" value="Genomic_DNA"/>
</dbReference>
<dbReference type="Gene3D" id="3.40.630.30">
    <property type="match status" value="1"/>
</dbReference>
<dbReference type="GO" id="GO:0016410">
    <property type="term" value="F:N-acyltransferase activity"/>
    <property type="evidence" value="ECO:0007669"/>
    <property type="project" value="TreeGrafter"/>
</dbReference>